<evidence type="ECO:0000259" key="3">
    <source>
        <dbReference type="SMART" id="SM01292"/>
    </source>
</evidence>
<dbReference type="SMART" id="SM01292">
    <property type="entry name" value="N1221"/>
    <property type="match status" value="1"/>
</dbReference>
<dbReference type="InterPro" id="IPR040185">
    <property type="entry name" value="Far11/STRP"/>
</dbReference>
<protein>
    <submittedName>
        <fullName evidence="5">Striatin interacting protein 2</fullName>
    </submittedName>
</protein>
<feature type="compositionally biased region" description="Low complexity" evidence="2">
    <location>
        <begin position="250"/>
        <end position="270"/>
    </location>
</feature>
<dbReference type="InterPro" id="IPR012486">
    <property type="entry name" value="Far11/STRP_N"/>
</dbReference>
<dbReference type="Bgee" id="ENSAMXG00000041921">
    <property type="expression patterns" value="Expressed in heart and 11 other cell types or tissues"/>
</dbReference>
<name>A0A3B1KEJ4_ASTMX</name>
<reference evidence="5" key="3">
    <citation type="submission" date="2025-08" db="UniProtKB">
        <authorList>
            <consortium name="Ensembl"/>
        </authorList>
    </citation>
    <scope>IDENTIFICATION</scope>
</reference>
<feature type="compositionally biased region" description="Pro residues" evidence="2">
    <location>
        <begin position="328"/>
        <end position="338"/>
    </location>
</feature>
<evidence type="ECO:0000256" key="1">
    <source>
        <dbReference type="ARBA" id="ARBA00007062"/>
    </source>
</evidence>
<reference evidence="6" key="1">
    <citation type="submission" date="2013-03" db="EMBL/GenBank/DDBJ databases">
        <authorList>
            <person name="Jeffery W."/>
            <person name="Warren W."/>
            <person name="Wilson R.K."/>
        </authorList>
    </citation>
    <scope>NUCLEOTIDE SEQUENCE</scope>
    <source>
        <strain evidence="6">female</strain>
    </source>
</reference>
<dbReference type="Pfam" id="PF07923">
    <property type="entry name" value="N1221"/>
    <property type="match status" value="1"/>
</dbReference>
<dbReference type="Ensembl" id="ENSAMXT00000046408.1">
    <property type="protein sequence ID" value="ENSAMXP00000052465.1"/>
    <property type="gene ID" value="ENSAMXG00000041921.1"/>
</dbReference>
<dbReference type="Proteomes" id="UP000018467">
    <property type="component" value="Unassembled WGS sequence"/>
</dbReference>
<dbReference type="InParanoid" id="A0A3B1KEJ4"/>
<evidence type="ECO:0000256" key="2">
    <source>
        <dbReference type="SAM" id="MobiDB-lite"/>
    </source>
</evidence>
<organism evidence="5 6">
    <name type="scientific">Astyanax mexicanus</name>
    <name type="common">Blind cave fish</name>
    <name type="synonym">Astyanax fasciatus mexicanus</name>
    <dbReference type="NCBI Taxonomy" id="7994"/>
    <lineage>
        <taxon>Eukaryota</taxon>
        <taxon>Metazoa</taxon>
        <taxon>Chordata</taxon>
        <taxon>Craniata</taxon>
        <taxon>Vertebrata</taxon>
        <taxon>Euteleostomi</taxon>
        <taxon>Actinopterygii</taxon>
        <taxon>Neopterygii</taxon>
        <taxon>Teleostei</taxon>
        <taxon>Ostariophysi</taxon>
        <taxon>Characiformes</taxon>
        <taxon>Characoidei</taxon>
        <taxon>Acestrorhamphidae</taxon>
        <taxon>Acestrorhamphinae</taxon>
        <taxon>Astyanax</taxon>
    </lineage>
</organism>
<dbReference type="SMART" id="SM01293">
    <property type="entry name" value="DUF3402"/>
    <property type="match status" value="1"/>
</dbReference>
<sequence>KHRELSSGFPAVIFSINLLGRITMCVCENERACVEGQEMVDLNVDEQRAYVMRLLDALEVTDREKRLKVARAILYLAQGVFDECDLEADVLHWSRHNVFLLYDMGIFTALLELLSMEIDNGAPTVCKCVCVCVCVCRVLLSIMYLMVETIRVEMEDDKPEWRTAREAFKTELGSPLYNGEPFALLLFTMVTKFCSMSAPHFPMKKVLLLLWKTVLFTLGGFEELQQMKVRGREKLKLPPLPEDSIKVVRSMRAASPPASAMELIEQQQQQKRGRRSRRPLVKQDSLDTYNERDPFKNDDARDEEDDGEDVDSGIEGEVDPLDRDVIIQPPPPPPPLRPPTDRVSFPKGLPWAPKVREKDIEHFLETSRNKFIGFTLGNDTETLVGLPRPIHESVKTLKQHKYVSIAEVQIKREEELQQCPMTMGDEEVEETPAEILYVGMLPSLSQYVIALLKLLLAAAPTSKAKTDSINILADVLPEDMPITVLQSMKLGIDVNRHKEIIVKAISALLLLLLKHFKLNHIYQFEYVSQHLVFANCIPLILKFFNQNIMSYISAKNSICVLDFPHCVVHEMPELTAESLVISALYKLEFRFFSIFSFYYCYYCLNTCDYKLTNIQVERKMLMLVVFKSAPILKRALKVKQAMMQLYVLKLLKIQTKYLGRQWRKSNMKTMSAIYQKVRHRLNDDWAYGNDIDARPWDFQAEECALRESIEKFNTRRYDKNQNSEFAPVDNCLQSVLGQRVELPEDFHYSYEMWLEREVFSQPIQWEGLLEAQ</sequence>
<dbReference type="PANTHER" id="PTHR13239">
    <property type="entry name" value="PROTEIN REQUIRED FOR HYPHAL ANASTOMOSIS HAM-2"/>
    <property type="match status" value="1"/>
</dbReference>
<dbReference type="GeneTree" id="ENSGT00400000022095"/>
<dbReference type="AlphaFoldDB" id="A0A3B1KEJ4"/>
<evidence type="ECO:0000313" key="6">
    <source>
        <dbReference type="Proteomes" id="UP000018467"/>
    </source>
</evidence>
<reference evidence="5" key="4">
    <citation type="submission" date="2025-09" db="UniProtKB">
        <authorList>
            <consortium name="Ensembl"/>
        </authorList>
    </citation>
    <scope>IDENTIFICATION</scope>
</reference>
<feature type="domain" description="Far11/STRP N-terminal" evidence="3">
    <location>
        <begin position="15"/>
        <end position="287"/>
    </location>
</feature>
<dbReference type="Pfam" id="PF11882">
    <property type="entry name" value="DUF3402"/>
    <property type="match status" value="1"/>
</dbReference>
<feature type="compositionally biased region" description="Basic residues" evidence="2">
    <location>
        <begin position="271"/>
        <end position="280"/>
    </location>
</feature>
<keyword evidence="6" id="KW-1185">Reference proteome</keyword>
<dbReference type="InterPro" id="IPR021819">
    <property type="entry name" value="Far11/STRP_C"/>
</dbReference>
<reference evidence="6" key="2">
    <citation type="journal article" date="2014" name="Nat. Commun.">
        <title>The cavefish genome reveals candidate genes for eye loss.</title>
        <authorList>
            <person name="McGaugh S.E."/>
            <person name="Gross J.B."/>
            <person name="Aken B."/>
            <person name="Blin M."/>
            <person name="Borowsky R."/>
            <person name="Chalopin D."/>
            <person name="Hinaux H."/>
            <person name="Jeffery W.R."/>
            <person name="Keene A."/>
            <person name="Ma L."/>
            <person name="Minx P."/>
            <person name="Murphy D."/>
            <person name="O'Quin K.E."/>
            <person name="Retaux S."/>
            <person name="Rohner N."/>
            <person name="Searle S.M."/>
            <person name="Stahl B.A."/>
            <person name="Tabin C."/>
            <person name="Volff J.N."/>
            <person name="Yoshizawa M."/>
            <person name="Warren W.C."/>
        </authorList>
    </citation>
    <scope>NUCLEOTIDE SEQUENCE [LARGE SCALE GENOMIC DNA]</scope>
    <source>
        <strain evidence="6">female</strain>
    </source>
</reference>
<feature type="domain" description="Far11/STRP C-terminal" evidence="4">
    <location>
        <begin position="387"/>
        <end position="750"/>
    </location>
</feature>
<dbReference type="GO" id="GO:0005829">
    <property type="term" value="C:cytosol"/>
    <property type="evidence" value="ECO:0007669"/>
    <property type="project" value="TreeGrafter"/>
</dbReference>
<proteinExistence type="inferred from homology"/>
<dbReference type="GO" id="GO:0007010">
    <property type="term" value="P:cytoskeleton organization"/>
    <property type="evidence" value="ECO:0007669"/>
    <property type="project" value="TreeGrafter"/>
</dbReference>
<evidence type="ECO:0000259" key="4">
    <source>
        <dbReference type="SMART" id="SM01293"/>
    </source>
</evidence>
<dbReference type="STRING" id="7994.ENSAMXP00000052465"/>
<accession>A0A3B1KEJ4</accession>
<evidence type="ECO:0000313" key="5">
    <source>
        <dbReference type="Ensembl" id="ENSAMXP00000052465.1"/>
    </source>
</evidence>
<feature type="compositionally biased region" description="Basic and acidic residues" evidence="2">
    <location>
        <begin position="289"/>
        <end position="299"/>
    </location>
</feature>
<dbReference type="GO" id="GO:0055117">
    <property type="term" value="P:regulation of cardiac muscle contraction"/>
    <property type="evidence" value="ECO:0007669"/>
    <property type="project" value="Ensembl"/>
</dbReference>
<dbReference type="PANTHER" id="PTHR13239:SF6">
    <property type="entry name" value="STRIATIN-INTERACTING PROTEIN 2"/>
    <property type="match status" value="1"/>
</dbReference>
<comment type="similarity">
    <text evidence="1">Belongs to the STRIP family.</text>
</comment>
<feature type="region of interest" description="Disordered" evidence="2">
    <location>
        <begin position="247"/>
        <end position="340"/>
    </location>
</feature>
<feature type="compositionally biased region" description="Acidic residues" evidence="2">
    <location>
        <begin position="300"/>
        <end position="319"/>
    </location>
</feature>